<comment type="caution">
    <text evidence="1">The sequence shown here is derived from an EMBL/GenBank/DDBJ whole genome shotgun (WGS) entry which is preliminary data.</text>
</comment>
<evidence type="ECO:0000313" key="2">
    <source>
        <dbReference type="Proteomes" id="UP000265520"/>
    </source>
</evidence>
<accession>A0A392SQZ1</accession>
<feature type="non-terminal residue" evidence="1">
    <location>
        <position position="1"/>
    </location>
</feature>
<sequence>PSASLPNSDLQQSSKYLTSILSLGSTPVKAYAATGISVSLESLEFLRMLPSTECV</sequence>
<protein>
    <submittedName>
        <fullName evidence="1">Uncharacterized protein</fullName>
    </submittedName>
</protein>
<organism evidence="1 2">
    <name type="scientific">Trifolium medium</name>
    <dbReference type="NCBI Taxonomy" id="97028"/>
    <lineage>
        <taxon>Eukaryota</taxon>
        <taxon>Viridiplantae</taxon>
        <taxon>Streptophyta</taxon>
        <taxon>Embryophyta</taxon>
        <taxon>Tracheophyta</taxon>
        <taxon>Spermatophyta</taxon>
        <taxon>Magnoliopsida</taxon>
        <taxon>eudicotyledons</taxon>
        <taxon>Gunneridae</taxon>
        <taxon>Pentapetalae</taxon>
        <taxon>rosids</taxon>
        <taxon>fabids</taxon>
        <taxon>Fabales</taxon>
        <taxon>Fabaceae</taxon>
        <taxon>Papilionoideae</taxon>
        <taxon>50 kb inversion clade</taxon>
        <taxon>NPAAA clade</taxon>
        <taxon>Hologalegina</taxon>
        <taxon>IRL clade</taxon>
        <taxon>Trifolieae</taxon>
        <taxon>Trifolium</taxon>
    </lineage>
</organism>
<proteinExistence type="predicted"/>
<reference evidence="1 2" key="1">
    <citation type="journal article" date="2018" name="Front. Plant Sci.">
        <title>Red Clover (Trifolium pratense) and Zigzag Clover (T. medium) - A Picture of Genomic Similarities and Differences.</title>
        <authorList>
            <person name="Dluhosova J."/>
            <person name="Istvanek J."/>
            <person name="Nedelnik J."/>
            <person name="Repkova J."/>
        </authorList>
    </citation>
    <scope>NUCLEOTIDE SEQUENCE [LARGE SCALE GENOMIC DNA]</scope>
    <source>
        <strain evidence="2">cv. 10/8</strain>
        <tissue evidence="1">Leaf</tissue>
    </source>
</reference>
<keyword evidence="2" id="KW-1185">Reference proteome</keyword>
<evidence type="ECO:0000313" key="1">
    <source>
        <dbReference type="EMBL" id="MCI51298.1"/>
    </source>
</evidence>
<dbReference type="EMBL" id="LXQA010429848">
    <property type="protein sequence ID" value="MCI51298.1"/>
    <property type="molecule type" value="Genomic_DNA"/>
</dbReference>
<dbReference type="Proteomes" id="UP000265520">
    <property type="component" value="Unassembled WGS sequence"/>
</dbReference>
<name>A0A392SQZ1_9FABA</name>
<dbReference type="AlphaFoldDB" id="A0A392SQZ1"/>